<evidence type="ECO:0000313" key="1">
    <source>
        <dbReference type="EMBL" id="CAB4263667.1"/>
    </source>
</evidence>
<gene>
    <name evidence="1" type="ORF">CURHAP_LOCUS4317</name>
</gene>
<evidence type="ECO:0000313" key="2">
    <source>
        <dbReference type="Proteomes" id="UP000507222"/>
    </source>
</evidence>
<protein>
    <submittedName>
        <fullName evidence="1">Uncharacterized protein</fullName>
    </submittedName>
</protein>
<accession>A0A6J5TKA0</accession>
<sequence length="99" mass="11734">MARSIPSQFKVEQFDGNMSFTIWQRIVKCKDAKQESMVVISEKTWSRDEDSTRTLWQRLERLYPNKSLTTKLNLKLDLYKLKMKEVANLIELFNVSRGC</sequence>
<reference evidence="1 2" key="1">
    <citation type="submission" date="2020-05" db="EMBL/GenBank/DDBJ databases">
        <authorList>
            <person name="Campoy J."/>
            <person name="Schneeberger K."/>
            <person name="Spophaly S."/>
        </authorList>
    </citation>
    <scope>NUCLEOTIDE SEQUENCE [LARGE SCALE GENOMIC DNA]</scope>
    <source>
        <strain evidence="1">PruArmRojPasFocal</strain>
    </source>
</reference>
<dbReference type="EMBL" id="CAEKDK010000001">
    <property type="protein sequence ID" value="CAB4263667.1"/>
    <property type="molecule type" value="Genomic_DNA"/>
</dbReference>
<dbReference type="Proteomes" id="UP000507222">
    <property type="component" value="Unassembled WGS sequence"/>
</dbReference>
<organism evidence="1 2">
    <name type="scientific">Prunus armeniaca</name>
    <name type="common">Apricot</name>
    <name type="synonym">Armeniaca vulgaris</name>
    <dbReference type="NCBI Taxonomy" id="36596"/>
    <lineage>
        <taxon>Eukaryota</taxon>
        <taxon>Viridiplantae</taxon>
        <taxon>Streptophyta</taxon>
        <taxon>Embryophyta</taxon>
        <taxon>Tracheophyta</taxon>
        <taxon>Spermatophyta</taxon>
        <taxon>Magnoliopsida</taxon>
        <taxon>eudicotyledons</taxon>
        <taxon>Gunneridae</taxon>
        <taxon>Pentapetalae</taxon>
        <taxon>rosids</taxon>
        <taxon>fabids</taxon>
        <taxon>Rosales</taxon>
        <taxon>Rosaceae</taxon>
        <taxon>Amygdaloideae</taxon>
        <taxon>Amygdaleae</taxon>
        <taxon>Prunus</taxon>
    </lineage>
</organism>
<name>A0A6J5TKA0_PRUAR</name>
<proteinExistence type="predicted"/>
<dbReference type="AlphaFoldDB" id="A0A6J5TKA0"/>